<dbReference type="HOGENOM" id="CLU_390444_0_0_1"/>
<reference evidence="14" key="1">
    <citation type="submission" date="2012-12" db="EMBL/GenBank/DDBJ databases">
        <authorList>
            <person name="Hellsten U."/>
            <person name="Grimwood J."/>
            <person name="Chapman J.A."/>
            <person name="Shapiro H."/>
            <person name="Aerts A."/>
            <person name="Otillar R.P."/>
            <person name="Terry A.Y."/>
            <person name="Boore J.L."/>
            <person name="Simakov O."/>
            <person name="Marletaz F."/>
            <person name="Cho S.-J."/>
            <person name="Edsinger-Gonzales E."/>
            <person name="Havlak P."/>
            <person name="Kuo D.-H."/>
            <person name="Larsson T."/>
            <person name="Lv J."/>
            <person name="Arendt D."/>
            <person name="Savage R."/>
            <person name="Osoegawa K."/>
            <person name="de Jong P."/>
            <person name="Lindberg D.R."/>
            <person name="Seaver E.C."/>
            <person name="Weisblat D.A."/>
            <person name="Putnam N.H."/>
            <person name="Grigoriev I.V."/>
            <person name="Rokhsar D.S."/>
        </authorList>
    </citation>
    <scope>NUCLEOTIDE SEQUENCE</scope>
</reference>
<keyword evidence="3" id="KW-0813">Transport</keyword>
<keyword evidence="5 11" id="KW-0812">Transmembrane</keyword>
<evidence type="ECO:0000256" key="4">
    <source>
        <dbReference type="ARBA" id="ARBA00022475"/>
    </source>
</evidence>
<evidence type="ECO:0000256" key="10">
    <source>
        <dbReference type="ARBA" id="ARBA00023303"/>
    </source>
</evidence>
<feature type="transmembrane region" description="Helical" evidence="11">
    <location>
        <begin position="587"/>
        <end position="606"/>
    </location>
</feature>
<dbReference type="Pfam" id="PF03189">
    <property type="entry name" value="Otopetrin"/>
    <property type="match status" value="2"/>
</dbReference>
<dbReference type="EMBL" id="AMQM01000213">
    <property type="status" value="NOT_ANNOTATED_CDS"/>
    <property type="molecule type" value="Genomic_DNA"/>
</dbReference>
<keyword evidence="4" id="KW-1003">Cell membrane</keyword>
<evidence type="ECO:0000256" key="1">
    <source>
        <dbReference type="ARBA" id="ARBA00004651"/>
    </source>
</evidence>
<reference evidence="12 14" key="2">
    <citation type="journal article" date="2013" name="Nature">
        <title>Insights into bilaterian evolution from three spiralian genomes.</title>
        <authorList>
            <person name="Simakov O."/>
            <person name="Marletaz F."/>
            <person name="Cho S.J."/>
            <person name="Edsinger-Gonzales E."/>
            <person name="Havlak P."/>
            <person name="Hellsten U."/>
            <person name="Kuo D.H."/>
            <person name="Larsson T."/>
            <person name="Lv J."/>
            <person name="Arendt D."/>
            <person name="Savage R."/>
            <person name="Osoegawa K."/>
            <person name="de Jong P."/>
            <person name="Grimwood J."/>
            <person name="Chapman J.A."/>
            <person name="Shapiro H."/>
            <person name="Aerts A."/>
            <person name="Otillar R.P."/>
            <person name="Terry A.Y."/>
            <person name="Boore J.L."/>
            <person name="Grigoriev I.V."/>
            <person name="Lindberg D.R."/>
            <person name="Seaver E.C."/>
            <person name="Weisblat D.A."/>
            <person name="Putnam N.H."/>
            <person name="Rokhsar D.S."/>
        </authorList>
    </citation>
    <scope>NUCLEOTIDE SEQUENCE</scope>
</reference>
<keyword evidence="7 11" id="KW-1133">Transmembrane helix</keyword>
<evidence type="ECO:0000256" key="2">
    <source>
        <dbReference type="ARBA" id="ARBA00006513"/>
    </source>
</evidence>
<gene>
    <name evidence="13" type="primary">20198228</name>
    <name evidence="12" type="ORF">HELRODRAFT_159246</name>
</gene>
<name>T1ENS8_HELRO</name>
<evidence type="ECO:0000313" key="12">
    <source>
        <dbReference type="EMBL" id="ESO12669.1"/>
    </source>
</evidence>
<dbReference type="PANTHER" id="PTHR21522">
    <property type="entry name" value="PROTON CHANNEL OTOP"/>
    <property type="match status" value="1"/>
</dbReference>
<evidence type="ECO:0000313" key="14">
    <source>
        <dbReference type="Proteomes" id="UP000015101"/>
    </source>
</evidence>
<dbReference type="GO" id="GO:0005886">
    <property type="term" value="C:plasma membrane"/>
    <property type="evidence" value="ECO:0000318"/>
    <property type="project" value="GO_Central"/>
</dbReference>
<dbReference type="EnsemblMetazoa" id="HelroT159246">
    <property type="protein sequence ID" value="HelroP159246"/>
    <property type="gene ID" value="HelroG159246"/>
</dbReference>
<feature type="transmembrane region" description="Helical" evidence="11">
    <location>
        <begin position="499"/>
        <end position="523"/>
    </location>
</feature>
<proteinExistence type="inferred from homology"/>
<dbReference type="GeneID" id="20198228"/>
<feature type="transmembrane region" description="Helical" evidence="11">
    <location>
        <begin position="45"/>
        <end position="70"/>
    </location>
</feature>
<keyword evidence="9 11" id="KW-0472">Membrane</keyword>
<evidence type="ECO:0000256" key="9">
    <source>
        <dbReference type="ARBA" id="ARBA00023136"/>
    </source>
</evidence>
<feature type="transmembrane region" description="Helical" evidence="11">
    <location>
        <begin position="304"/>
        <end position="326"/>
    </location>
</feature>
<comment type="subcellular location">
    <subcellularLocation>
        <location evidence="1">Cell membrane</location>
        <topology evidence="1">Multi-pass membrane protein</topology>
    </subcellularLocation>
</comment>
<dbReference type="CTD" id="20198228"/>
<dbReference type="GO" id="GO:0015252">
    <property type="term" value="F:proton channel activity"/>
    <property type="evidence" value="ECO:0000318"/>
    <property type="project" value="GO_Central"/>
</dbReference>
<evidence type="ECO:0000256" key="8">
    <source>
        <dbReference type="ARBA" id="ARBA00023065"/>
    </source>
</evidence>
<evidence type="ECO:0000313" key="13">
    <source>
        <dbReference type="EnsemblMetazoa" id="HelroP159246"/>
    </source>
</evidence>
<keyword evidence="6" id="KW-0375">Hydrogen ion transport</keyword>
<feature type="transmembrane region" description="Helical" evidence="11">
    <location>
        <begin position="12"/>
        <end position="33"/>
    </location>
</feature>
<keyword evidence="10" id="KW-0407">Ion channel</keyword>
<evidence type="ECO:0000256" key="6">
    <source>
        <dbReference type="ARBA" id="ARBA00022781"/>
    </source>
</evidence>
<feature type="transmembrane region" description="Helical" evidence="11">
    <location>
        <begin position="626"/>
        <end position="644"/>
    </location>
</feature>
<dbReference type="EMBL" id="KB095811">
    <property type="protein sequence ID" value="ESO12669.1"/>
    <property type="molecule type" value="Genomic_DNA"/>
</dbReference>
<sequence>MNNYFKPSALEYTKLVSVVYAVVLMSFGIIFPIAEALKDQWLKTVYNTVFLTFNLTLSSIFLVYLLVFILKKEAKNNFFTEAFNKLKNCFPTISSKISGRRNSLGIYRQNYENRLNSNRSYLLSGNSSNGHQSSIDKSADEINVLKPRVSKRESFSSTSFGGIDLGHITPKDKDAESCPDSDLYFQSREIEPATDIPKLSGRMMHRSSICATIQENSAESVNSDESLFPLPTALKHRQVQNQEQPQTELPGKVNDLTWIDADSFGSVFTHHGSNLFLRFGALAELHQALKEVCDSDLLHAAAKYLMPFVLEYSLIAVGSISCFLYFGGIESESMVSRAKRNLIRVFSLAPSDFDKYKQVMQTEGEEINVHSETKVRFSNSVVDKVPIEKNVIHPGINPTSNSRRRNSEAFTNFMLNHDQNPLQKSHLGMFAGVVVMCLTVVACVVFLFSFLQENRFRAEIIFYSTDIIIHSVLLIACICAFVLMKNLAFVSKPVSTDDVLLLIAAFGSLTYEIVNASALFSALTSPNEYSVINAKDYVAHAVEVLSVNKTFEVSHPKHLNSSSLQADDSQTMLDVDYGYIIQDRLQLTSASIGMFQTAIQTLLIFVSLRRYPISVEDAHEMPGRGTIAFLIVGNLSVWVLRTALCKNLQMPVQTVFYGEAPWLLLMNIHLPMLLFFRFHSSVCFADIWKVAYQLLTRPEKQNIVENH</sequence>
<dbReference type="PANTHER" id="PTHR21522:SF32">
    <property type="entry name" value="OTOPETRIN-2"/>
    <property type="match status" value="1"/>
</dbReference>
<dbReference type="RefSeq" id="XP_009009389.1">
    <property type="nucleotide sequence ID" value="XM_009011141.1"/>
</dbReference>
<dbReference type="KEGG" id="hro:HELRODRAFT_159246"/>
<feature type="transmembrane region" description="Helical" evidence="11">
    <location>
        <begin position="460"/>
        <end position="484"/>
    </location>
</feature>
<reference evidence="13" key="3">
    <citation type="submission" date="2015-06" db="UniProtKB">
        <authorList>
            <consortium name="EnsemblMetazoa"/>
        </authorList>
    </citation>
    <scope>IDENTIFICATION</scope>
</reference>
<dbReference type="InParanoid" id="T1ENS8"/>
<evidence type="ECO:0000256" key="7">
    <source>
        <dbReference type="ARBA" id="ARBA00022989"/>
    </source>
</evidence>
<evidence type="ECO:0008006" key="15">
    <source>
        <dbReference type="Google" id="ProtNLM"/>
    </source>
</evidence>
<organism evidence="13 14">
    <name type="scientific">Helobdella robusta</name>
    <name type="common">Californian leech</name>
    <dbReference type="NCBI Taxonomy" id="6412"/>
    <lineage>
        <taxon>Eukaryota</taxon>
        <taxon>Metazoa</taxon>
        <taxon>Spiralia</taxon>
        <taxon>Lophotrochozoa</taxon>
        <taxon>Annelida</taxon>
        <taxon>Clitellata</taxon>
        <taxon>Hirudinea</taxon>
        <taxon>Rhynchobdellida</taxon>
        <taxon>Glossiphoniidae</taxon>
        <taxon>Helobdella</taxon>
    </lineage>
</organism>
<evidence type="ECO:0000256" key="11">
    <source>
        <dbReference type="SAM" id="Phobius"/>
    </source>
</evidence>
<dbReference type="AlphaFoldDB" id="T1ENS8"/>
<feature type="transmembrane region" description="Helical" evidence="11">
    <location>
        <begin position="427"/>
        <end position="448"/>
    </location>
</feature>
<keyword evidence="8" id="KW-0406">Ion transport</keyword>
<dbReference type="GO" id="GO:1902600">
    <property type="term" value="P:proton transmembrane transport"/>
    <property type="evidence" value="ECO:0000318"/>
    <property type="project" value="GO_Central"/>
</dbReference>
<evidence type="ECO:0000256" key="3">
    <source>
        <dbReference type="ARBA" id="ARBA00022448"/>
    </source>
</evidence>
<protein>
    <recommendedName>
        <fullName evidence="15">Otopetrin</fullName>
    </recommendedName>
</protein>
<accession>T1ENS8</accession>
<dbReference type="OrthoDB" id="6429739at2759"/>
<dbReference type="eggNOG" id="KOG4740">
    <property type="taxonomic scope" value="Eukaryota"/>
</dbReference>
<comment type="similarity">
    <text evidence="2">Belongs to the otopetrin family.</text>
</comment>
<dbReference type="InterPro" id="IPR004878">
    <property type="entry name" value="Otopetrin"/>
</dbReference>
<evidence type="ECO:0000256" key="5">
    <source>
        <dbReference type="ARBA" id="ARBA00022692"/>
    </source>
</evidence>
<dbReference type="Proteomes" id="UP000015101">
    <property type="component" value="Unassembled WGS sequence"/>
</dbReference>
<keyword evidence="14" id="KW-1185">Reference proteome</keyword>